<evidence type="ECO:0000313" key="2">
    <source>
        <dbReference type="EMBL" id="HIW93960.1"/>
    </source>
</evidence>
<keyword evidence="1" id="KW-1133">Transmembrane helix</keyword>
<reference evidence="2" key="1">
    <citation type="journal article" date="2021" name="PeerJ">
        <title>Extensive microbial diversity within the chicken gut microbiome revealed by metagenomics and culture.</title>
        <authorList>
            <person name="Gilroy R."/>
            <person name="Ravi A."/>
            <person name="Getino M."/>
            <person name="Pursley I."/>
            <person name="Horton D.L."/>
            <person name="Alikhan N.F."/>
            <person name="Baker D."/>
            <person name="Gharbi K."/>
            <person name="Hall N."/>
            <person name="Watson M."/>
            <person name="Adriaenssens E.M."/>
            <person name="Foster-Nyarko E."/>
            <person name="Jarju S."/>
            <person name="Secka A."/>
            <person name="Antonio M."/>
            <person name="Oren A."/>
            <person name="Chaudhuri R.R."/>
            <person name="La Ragione R."/>
            <person name="Hildebrand F."/>
            <person name="Pallen M.J."/>
        </authorList>
    </citation>
    <scope>NUCLEOTIDE SEQUENCE</scope>
    <source>
        <strain evidence="2">ChiGjej6B6-1540</strain>
    </source>
</reference>
<feature type="transmembrane region" description="Helical" evidence="1">
    <location>
        <begin position="198"/>
        <end position="216"/>
    </location>
</feature>
<organism evidence="2 3">
    <name type="scientific">Candidatus Flavonifractor merdipullorum</name>
    <dbReference type="NCBI Taxonomy" id="2838590"/>
    <lineage>
        <taxon>Bacteria</taxon>
        <taxon>Bacillati</taxon>
        <taxon>Bacillota</taxon>
        <taxon>Clostridia</taxon>
        <taxon>Eubacteriales</taxon>
        <taxon>Oscillospiraceae</taxon>
        <taxon>Flavonifractor</taxon>
    </lineage>
</organism>
<name>A0A9D1UPG6_9FIRM</name>
<comment type="caution">
    <text evidence="2">The sequence shown here is derived from an EMBL/GenBank/DDBJ whole genome shotgun (WGS) entry which is preliminary data.</text>
</comment>
<dbReference type="Proteomes" id="UP000824192">
    <property type="component" value="Unassembled WGS sequence"/>
</dbReference>
<dbReference type="Pfam" id="PF11193">
    <property type="entry name" value="DUF2812"/>
    <property type="match status" value="1"/>
</dbReference>
<dbReference type="InterPro" id="IPR021359">
    <property type="entry name" value="DUF2812"/>
</dbReference>
<dbReference type="EMBL" id="DXGA01000106">
    <property type="protein sequence ID" value="HIW93960.1"/>
    <property type="molecule type" value="Genomic_DNA"/>
</dbReference>
<evidence type="ECO:0000256" key="1">
    <source>
        <dbReference type="SAM" id="Phobius"/>
    </source>
</evidence>
<proteinExistence type="predicted"/>
<gene>
    <name evidence="2" type="ORF">H9868_05395</name>
</gene>
<reference evidence="2" key="2">
    <citation type="submission" date="2021-04" db="EMBL/GenBank/DDBJ databases">
        <authorList>
            <person name="Gilroy R."/>
        </authorList>
    </citation>
    <scope>NUCLEOTIDE SEQUENCE</scope>
    <source>
        <strain evidence="2">ChiGjej6B6-1540</strain>
    </source>
</reference>
<keyword evidence="1" id="KW-0472">Membrane</keyword>
<keyword evidence="1" id="KW-0812">Transmembrane</keyword>
<feature type="transmembrane region" description="Helical" evidence="1">
    <location>
        <begin position="113"/>
        <end position="135"/>
    </location>
</feature>
<dbReference type="AlphaFoldDB" id="A0A9D1UPG6"/>
<protein>
    <submittedName>
        <fullName evidence="2">DUF2812 domain-containing protein</fullName>
    </submittedName>
</protein>
<feature type="transmembrane region" description="Helical" evidence="1">
    <location>
        <begin position="155"/>
        <end position="177"/>
    </location>
</feature>
<sequence length="382" mass="43612">MKKYTLCLLEAVDYKTAQRWLDDMAGQGWELEHCNRIFASFRKVEERKVRHFADLSVGWEDQEDYLQLCADAGWERVSKVNGMDLFRALPGREVTPLQSDKGLEGQRYFRKKLVVEFLVYILAFLMLAVFLPWALSAQKDWSISLITSAAAQVTAVGVGLFALHLIWTLGHYTALLFRYRREDAVPRCALPLCRARVALYWVSWCLYLVGMVFLPLGELFFTQQVSVGLEAPTDTQWSVVEEAPVPTLERLGGENADTFVLSLHKTQSFLVEGWDYAQCAGEDALWCERYTCINEKVAVWLSHALLNERMERGQNGYGVLAFTACPLTGTDESWVAREETFVLIRKGREVAFVGWRTGENTEAITREAVWPEVLSALHWEES</sequence>
<evidence type="ECO:0000313" key="3">
    <source>
        <dbReference type="Proteomes" id="UP000824192"/>
    </source>
</evidence>
<accession>A0A9D1UPG6</accession>